<keyword evidence="1" id="KW-0175">Coiled coil</keyword>
<dbReference type="EMBL" id="JAPDRL010000003">
    <property type="protein sequence ID" value="KAJ9669334.1"/>
    <property type="molecule type" value="Genomic_DNA"/>
</dbReference>
<comment type="caution">
    <text evidence="3">The sequence shown here is derived from an EMBL/GenBank/DDBJ whole genome shotgun (WGS) entry which is preliminary data.</text>
</comment>
<feature type="region of interest" description="Disordered" evidence="2">
    <location>
        <begin position="1"/>
        <end position="38"/>
    </location>
</feature>
<feature type="compositionally biased region" description="Pro residues" evidence="2">
    <location>
        <begin position="1"/>
        <end position="15"/>
    </location>
</feature>
<evidence type="ECO:0000256" key="1">
    <source>
        <dbReference type="SAM" id="Coils"/>
    </source>
</evidence>
<feature type="coiled-coil region" evidence="1">
    <location>
        <begin position="111"/>
        <end position="266"/>
    </location>
</feature>
<organism evidence="3 4">
    <name type="scientific">Coniosporium apollinis</name>
    <dbReference type="NCBI Taxonomy" id="61459"/>
    <lineage>
        <taxon>Eukaryota</taxon>
        <taxon>Fungi</taxon>
        <taxon>Dikarya</taxon>
        <taxon>Ascomycota</taxon>
        <taxon>Pezizomycotina</taxon>
        <taxon>Dothideomycetes</taxon>
        <taxon>Dothideomycetes incertae sedis</taxon>
        <taxon>Coniosporium</taxon>
    </lineage>
</organism>
<keyword evidence="4" id="KW-1185">Reference proteome</keyword>
<reference evidence="3" key="1">
    <citation type="submission" date="2022-10" db="EMBL/GenBank/DDBJ databases">
        <title>Culturing micro-colonial fungi from biological soil crusts in the Mojave desert and describing Neophaeococcomyces mojavensis, and introducing the new genera and species Taxawa tesnikishii.</title>
        <authorList>
            <person name="Kurbessoian T."/>
            <person name="Stajich J.E."/>
        </authorList>
    </citation>
    <scope>NUCLEOTIDE SEQUENCE</scope>
    <source>
        <strain evidence="3">TK_1</strain>
    </source>
</reference>
<gene>
    <name evidence="3" type="ORF">H2201_000686</name>
</gene>
<sequence length="279" mass="31893">MAAVRPPPQPRPTPSPSSSSDLLSTFAPAPETSPGERSGAVIKRLILENEARKRELTFEIRSREELQRLREADKIVTSRLEAENSTLRNVHDVDERALRRRDRKIYELQAKLDIEAELRKSAEQKEALMSQQLTDGMAQMSRQLTEAKELQRRAEAHAKSLEGGLESFRGHVERTVASMQSDIDELRRREMEEQTKTQSLLVLLDQQRQESSRRESVVLEMRRLEDAREKEVEELRAGAAALRDKIDASEADADTLRSEMKETLGQLRWAIGLEKAKRS</sequence>
<evidence type="ECO:0000313" key="4">
    <source>
        <dbReference type="Proteomes" id="UP001172684"/>
    </source>
</evidence>
<dbReference type="Proteomes" id="UP001172684">
    <property type="component" value="Unassembled WGS sequence"/>
</dbReference>
<proteinExistence type="predicted"/>
<evidence type="ECO:0008006" key="5">
    <source>
        <dbReference type="Google" id="ProtNLM"/>
    </source>
</evidence>
<name>A0ABQ9P6W9_9PEZI</name>
<evidence type="ECO:0000313" key="3">
    <source>
        <dbReference type="EMBL" id="KAJ9669334.1"/>
    </source>
</evidence>
<evidence type="ECO:0000256" key="2">
    <source>
        <dbReference type="SAM" id="MobiDB-lite"/>
    </source>
</evidence>
<protein>
    <recommendedName>
        <fullName evidence="5">SWI5-dependent HO expression protein 3</fullName>
    </recommendedName>
</protein>
<accession>A0ABQ9P6W9</accession>